<dbReference type="Proteomes" id="UP000236735">
    <property type="component" value="Unassembled WGS sequence"/>
</dbReference>
<feature type="transmembrane region" description="Helical" evidence="1">
    <location>
        <begin position="41"/>
        <end position="60"/>
    </location>
</feature>
<keyword evidence="1" id="KW-0472">Membrane</keyword>
<sequence>MIDNIDKLSKNYMKQGLCLTVALALLTLLVMRVWFLDLLAAVIVSAAFTLVVCWAIGLIWRRVAKHSPDSLPTFFTAVSGFRLLLALAVMFVYYLVDSQNSMLRFFLVFMAFYFASLIHHSIFFARVSNRS</sequence>
<gene>
    <name evidence="2" type="ORF">SAMN05216354_1208</name>
</gene>
<reference evidence="2 3" key="1">
    <citation type="submission" date="2016-10" db="EMBL/GenBank/DDBJ databases">
        <authorList>
            <person name="de Groot N.N."/>
        </authorList>
    </citation>
    <scope>NUCLEOTIDE SEQUENCE [LARGE SCALE GENOMIC DNA]</scope>
    <source>
        <strain evidence="2 3">AR32</strain>
    </source>
</reference>
<dbReference type="RefSeq" id="WP_036912586.1">
    <property type="nucleotide sequence ID" value="NZ_FNUV01000003.1"/>
</dbReference>
<feature type="transmembrane region" description="Helical" evidence="1">
    <location>
        <begin position="72"/>
        <end position="96"/>
    </location>
</feature>
<name>A0A1H5U4J2_XYLRU</name>
<protein>
    <submittedName>
        <fullName evidence="2">Uncharacterized protein</fullName>
    </submittedName>
</protein>
<keyword evidence="1" id="KW-1133">Transmembrane helix</keyword>
<evidence type="ECO:0000256" key="1">
    <source>
        <dbReference type="SAM" id="Phobius"/>
    </source>
</evidence>
<proteinExistence type="predicted"/>
<accession>A0A1H5U4J2</accession>
<evidence type="ECO:0000313" key="2">
    <source>
        <dbReference type="EMBL" id="SEF69318.1"/>
    </source>
</evidence>
<dbReference type="GeneID" id="32573175"/>
<feature type="transmembrane region" description="Helical" evidence="1">
    <location>
        <begin position="102"/>
        <end position="125"/>
    </location>
</feature>
<organism evidence="2 3">
    <name type="scientific">Xylanibacter ruminicola</name>
    <name type="common">Prevotella ruminicola</name>
    <dbReference type="NCBI Taxonomy" id="839"/>
    <lineage>
        <taxon>Bacteria</taxon>
        <taxon>Pseudomonadati</taxon>
        <taxon>Bacteroidota</taxon>
        <taxon>Bacteroidia</taxon>
        <taxon>Bacteroidales</taxon>
        <taxon>Prevotellaceae</taxon>
        <taxon>Xylanibacter</taxon>
    </lineage>
</organism>
<dbReference type="EMBL" id="FNUV01000003">
    <property type="protein sequence ID" value="SEF69318.1"/>
    <property type="molecule type" value="Genomic_DNA"/>
</dbReference>
<feature type="transmembrane region" description="Helical" evidence="1">
    <location>
        <begin position="16"/>
        <end position="35"/>
    </location>
</feature>
<evidence type="ECO:0000313" key="3">
    <source>
        <dbReference type="Proteomes" id="UP000236735"/>
    </source>
</evidence>
<keyword evidence="1" id="KW-0812">Transmembrane</keyword>
<dbReference type="AlphaFoldDB" id="A0A1H5U4J2"/>